<evidence type="ECO:0000313" key="4">
    <source>
        <dbReference type="EMBL" id="CBF84193.1"/>
    </source>
</evidence>
<dbReference type="InterPro" id="IPR051264">
    <property type="entry name" value="FAD-oxidored/transferase_4"/>
</dbReference>
<dbReference type="OrthoDB" id="2151789at2759"/>
<evidence type="ECO:0000256" key="2">
    <source>
        <dbReference type="ARBA" id="ARBA00023002"/>
    </source>
</evidence>
<dbReference type="EMBL" id="BN001306">
    <property type="protein sequence ID" value="CBF84193.1"/>
    <property type="molecule type" value="Genomic_DNA"/>
</dbReference>
<dbReference type="InParanoid" id="Q5B9T4"/>
<sequence>MNSILPWSLVLLALGFAECVLSNPRQNASIAAIGTVNLQTGVDYQILFPNLADYTTQTIQMSGQALARHYPGSNNIDGGVLLALNSMKDYKVDNEAITLCHVATRPLLNPQGRRQQLRRSDKIPTTDILDAHISTTIQQFNETGIYDFVRASCNLVLADDDASTAAGVILTITYNVTTSRASAVILGVQEGIISPPPRFANFIAIPGTSKAHNVTTSKQWYRVRPSLHVRDLESSGGADRRHPGPVPNLRVNLSPASAASVAKTNQIGNTWGVFEEPLIWWQVTTGWDRAEDSLRVEAWVRHLVEHLHANNKRNNLAREFIYMGDAGEWQDPFVGFPAENVQRMRDIRQIYDPSGTFSRLNWGGFKLGY</sequence>
<dbReference type="VEuPathDB" id="FungiDB:AN2696"/>
<keyword evidence="2" id="KW-0560">Oxidoreductase</keyword>
<reference evidence="5" key="2">
    <citation type="journal article" date="2009" name="Fungal Genet. Biol.">
        <title>The 2008 update of the Aspergillus nidulans genome annotation: a community effort.</title>
        <authorList>
            <person name="Wortman J.R."/>
            <person name="Gilsenan J.M."/>
            <person name="Joardar V."/>
            <person name="Deegan J."/>
            <person name="Clutterbuck J."/>
            <person name="Andersen M.R."/>
            <person name="Archer D."/>
            <person name="Bencina M."/>
            <person name="Braus G."/>
            <person name="Coutinho P."/>
            <person name="von Dohren H."/>
            <person name="Doonan J."/>
            <person name="Driessen A.J."/>
            <person name="Durek P."/>
            <person name="Espeso E."/>
            <person name="Fekete E."/>
            <person name="Flipphi M."/>
            <person name="Estrada C.G."/>
            <person name="Geysens S."/>
            <person name="Goldman G."/>
            <person name="de Groot P.W."/>
            <person name="Hansen K."/>
            <person name="Harris S.D."/>
            <person name="Heinekamp T."/>
            <person name="Helmstaedt K."/>
            <person name="Henrissat B."/>
            <person name="Hofmann G."/>
            <person name="Homan T."/>
            <person name="Horio T."/>
            <person name="Horiuchi H."/>
            <person name="James S."/>
            <person name="Jones M."/>
            <person name="Karaffa L."/>
            <person name="Karanyi Z."/>
            <person name="Kato M."/>
            <person name="Keller N."/>
            <person name="Kelly D.E."/>
            <person name="Kiel J.A."/>
            <person name="Kim J.M."/>
            <person name="van der Klei I.J."/>
            <person name="Klis F.M."/>
            <person name="Kovalchuk A."/>
            <person name="Krasevec N."/>
            <person name="Kubicek C.P."/>
            <person name="Liu B."/>
            <person name="Maccabe A."/>
            <person name="Meyer V."/>
            <person name="Mirabito P."/>
            <person name="Miskei M."/>
            <person name="Mos M."/>
            <person name="Mullins J."/>
            <person name="Nelson D.R."/>
            <person name="Nielsen J."/>
            <person name="Oakley B.R."/>
            <person name="Osmani S.A."/>
            <person name="Pakula T."/>
            <person name="Paszewski A."/>
            <person name="Paulsen I."/>
            <person name="Pilsyk S."/>
            <person name="Pocsi I."/>
            <person name="Punt P.J."/>
            <person name="Ram A.F."/>
            <person name="Ren Q."/>
            <person name="Robellet X."/>
            <person name="Robson G."/>
            <person name="Seiboth B."/>
            <person name="van Solingen P."/>
            <person name="Specht T."/>
            <person name="Sun J."/>
            <person name="Taheri-Talesh N."/>
            <person name="Takeshita N."/>
            <person name="Ussery D."/>
            <person name="vanKuyk P.A."/>
            <person name="Visser H."/>
            <person name="van de Vondervoort P.J."/>
            <person name="de Vries R.P."/>
            <person name="Walton J."/>
            <person name="Xiang X."/>
            <person name="Xiong Y."/>
            <person name="Zeng A.P."/>
            <person name="Brandt B.W."/>
            <person name="Cornell M.J."/>
            <person name="van den Hondel C.A."/>
            <person name="Visser J."/>
            <person name="Oliver S.G."/>
            <person name="Turner G."/>
        </authorList>
    </citation>
    <scope>GENOME REANNOTATION</scope>
    <source>
        <strain evidence="5">FGSC A4 / ATCC 38163 / CBS 112.46 / NRRL 194 / M139</strain>
    </source>
</reference>
<organism evidence="4 5">
    <name type="scientific">Emericella nidulans (strain FGSC A4 / ATCC 38163 / CBS 112.46 / NRRL 194 / M139)</name>
    <name type="common">Aspergillus nidulans</name>
    <dbReference type="NCBI Taxonomy" id="227321"/>
    <lineage>
        <taxon>Eukaryota</taxon>
        <taxon>Fungi</taxon>
        <taxon>Dikarya</taxon>
        <taxon>Ascomycota</taxon>
        <taxon>Pezizomycotina</taxon>
        <taxon>Eurotiomycetes</taxon>
        <taxon>Eurotiomycetidae</taxon>
        <taxon>Eurotiales</taxon>
        <taxon>Aspergillaceae</taxon>
        <taxon>Aspergillus</taxon>
        <taxon>Aspergillus subgen. Nidulantes</taxon>
    </lineage>
</organism>
<dbReference type="PANTHER" id="PTHR43716:SF1">
    <property type="entry name" value="D-2-HYDROXYGLUTARATE DEHYDROGENASE, MITOCHONDRIAL"/>
    <property type="match status" value="1"/>
</dbReference>
<evidence type="ECO:0008006" key="6">
    <source>
        <dbReference type="Google" id="ProtNLM"/>
    </source>
</evidence>
<dbReference type="RefSeq" id="XP_660300.1">
    <property type="nucleotide sequence ID" value="XM_655208.1"/>
</dbReference>
<evidence type="ECO:0000256" key="3">
    <source>
        <dbReference type="SAM" id="SignalP"/>
    </source>
</evidence>
<dbReference type="GeneID" id="2874299"/>
<dbReference type="KEGG" id="ani:ANIA_02696"/>
<dbReference type="AlphaFoldDB" id="Q5B9T4"/>
<protein>
    <recommendedName>
        <fullName evidence="6">FAD-binding PCMH-type domain-containing protein</fullName>
    </recommendedName>
</protein>
<keyword evidence="5" id="KW-1185">Reference proteome</keyword>
<evidence type="ECO:0000256" key="1">
    <source>
        <dbReference type="ARBA" id="ARBA00001974"/>
    </source>
</evidence>
<dbReference type="eggNOG" id="KOG1231">
    <property type="taxonomic scope" value="Eukaryota"/>
</dbReference>
<evidence type="ECO:0000313" key="5">
    <source>
        <dbReference type="Proteomes" id="UP000000560"/>
    </source>
</evidence>
<accession>C8VKC2</accession>
<dbReference type="PANTHER" id="PTHR43716">
    <property type="entry name" value="D-2-HYDROXYGLUTARATE DEHYDROGENASE, MITOCHONDRIAL"/>
    <property type="match status" value="1"/>
</dbReference>
<accession>Q5B9T4</accession>
<gene>
    <name evidence="4" type="ORF">ANIA_02696</name>
</gene>
<proteinExistence type="predicted"/>
<feature type="signal peptide" evidence="3">
    <location>
        <begin position="1"/>
        <end position="22"/>
    </location>
</feature>
<dbReference type="GO" id="GO:0016491">
    <property type="term" value="F:oxidoreductase activity"/>
    <property type="evidence" value="ECO:0007669"/>
    <property type="project" value="UniProtKB-KW"/>
</dbReference>
<comment type="cofactor">
    <cofactor evidence="1">
        <name>FAD</name>
        <dbReference type="ChEBI" id="CHEBI:57692"/>
    </cofactor>
</comment>
<keyword evidence="3" id="KW-0732">Signal</keyword>
<dbReference type="GO" id="GO:0005739">
    <property type="term" value="C:mitochondrion"/>
    <property type="evidence" value="ECO:0000318"/>
    <property type="project" value="GO_Central"/>
</dbReference>
<dbReference type="Proteomes" id="UP000000560">
    <property type="component" value="Chromosome VI"/>
</dbReference>
<feature type="chain" id="PRO_5010241349" description="FAD-binding PCMH-type domain-containing protein" evidence="3">
    <location>
        <begin position="23"/>
        <end position="369"/>
    </location>
</feature>
<dbReference type="HOGENOM" id="CLU_750113_0_0_1"/>
<reference evidence="5" key="1">
    <citation type="journal article" date="2005" name="Nature">
        <title>Sequencing of Aspergillus nidulans and comparative analysis with A. fumigatus and A. oryzae.</title>
        <authorList>
            <person name="Galagan J.E."/>
            <person name="Calvo S.E."/>
            <person name="Cuomo C."/>
            <person name="Ma L.J."/>
            <person name="Wortman J.R."/>
            <person name="Batzoglou S."/>
            <person name="Lee S.I."/>
            <person name="Basturkmen M."/>
            <person name="Spevak C.C."/>
            <person name="Clutterbuck J."/>
            <person name="Kapitonov V."/>
            <person name="Jurka J."/>
            <person name="Scazzocchio C."/>
            <person name="Farman M."/>
            <person name="Butler J."/>
            <person name="Purcell S."/>
            <person name="Harris S."/>
            <person name="Braus G.H."/>
            <person name="Draht O."/>
            <person name="Busch S."/>
            <person name="D'Enfert C."/>
            <person name="Bouchier C."/>
            <person name="Goldman G.H."/>
            <person name="Bell-Pedersen D."/>
            <person name="Griffiths-Jones S."/>
            <person name="Doonan J.H."/>
            <person name="Yu J."/>
            <person name="Vienken K."/>
            <person name="Pain A."/>
            <person name="Freitag M."/>
            <person name="Selker E.U."/>
            <person name="Archer D.B."/>
            <person name="Penalva M.A."/>
            <person name="Oakley B.R."/>
            <person name="Momany M."/>
            <person name="Tanaka T."/>
            <person name="Kumagai T."/>
            <person name="Asai K."/>
            <person name="Machida M."/>
            <person name="Nierman W.C."/>
            <person name="Denning D.W."/>
            <person name="Caddick M."/>
            <person name="Hynes M."/>
            <person name="Paoletti M."/>
            <person name="Fischer R."/>
            <person name="Miller B."/>
            <person name="Dyer P."/>
            <person name="Sachs M.S."/>
            <person name="Osmani S.A."/>
            <person name="Birren B.W."/>
        </authorList>
    </citation>
    <scope>NUCLEOTIDE SEQUENCE [LARGE SCALE GENOMIC DNA]</scope>
    <source>
        <strain evidence="5">FGSC A4 / ATCC 38163 / CBS 112.46 / NRRL 194 / M139</strain>
    </source>
</reference>
<name>Q5B9T4_EMENI</name>